<dbReference type="HOGENOM" id="CLU_184624_0_0_1"/>
<evidence type="ECO:0000256" key="4">
    <source>
        <dbReference type="ARBA" id="ARBA00016475"/>
    </source>
</evidence>
<dbReference type="GO" id="GO:0005743">
    <property type="term" value="C:mitochondrial inner membrane"/>
    <property type="evidence" value="ECO:0000318"/>
    <property type="project" value="GO_Central"/>
</dbReference>
<evidence type="ECO:0000256" key="10">
    <source>
        <dbReference type="ARBA" id="ARBA00023310"/>
    </source>
</evidence>
<accession>H9H6I9</accession>
<dbReference type="Ensembl" id="ENSMODT00000015255.2">
    <property type="protein sequence ID" value="ENSMODP00000014980.2"/>
    <property type="gene ID" value="ENSMODG00000011952.2"/>
</dbReference>
<dbReference type="Pfam" id="PF15141">
    <property type="entry name" value="UQCC3"/>
    <property type="match status" value="1"/>
</dbReference>
<reference evidence="12" key="3">
    <citation type="submission" date="2025-09" db="UniProtKB">
        <authorList>
            <consortium name="Ensembl"/>
        </authorList>
    </citation>
    <scope>IDENTIFICATION</scope>
</reference>
<dbReference type="InterPro" id="IPR027896">
    <property type="entry name" value="UQCC3"/>
</dbReference>
<organism evidence="12 13">
    <name type="scientific">Monodelphis domestica</name>
    <name type="common">Gray short-tailed opossum</name>
    <dbReference type="NCBI Taxonomy" id="13616"/>
    <lineage>
        <taxon>Eukaryota</taxon>
        <taxon>Metazoa</taxon>
        <taxon>Chordata</taxon>
        <taxon>Craniata</taxon>
        <taxon>Vertebrata</taxon>
        <taxon>Euteleostomi</taxon>
        <taxon>Mammalia</taxon>
        <taxon>Metatheria</taxon>
        <taxon>Didelphimorphia</taxon>
        <taxon>Didelphidae</taxon>
        <taxon>Monodelphis</taxon>
    </lineage>
</organism>
<keyword evidence="7 11" id="KW-1133">Transmembrane helix</keyword>
<dbReference type="AlphaFoldDB" id="H9H6I9"/>
<evidence type="ECO:0000256" key="1">
    <source>
        <dbReference type="ARBA" id="ARBA00002879"/>
    </source>
</evidence>
<dbReference type="Bgee" id="ENSMODG00000011952">
    <property type="expression patterns" value="Expressed in lung and 22 other cell types or tissues"/>
</dbReference>
<dbReference type="PANTHER" id="PTHR36465">
    <property type="entry name" value="UBIQUINOL-CYTOCHROME-C REDUCTASE COMPLEX ASSEMBLY FACTOR 3"/>
    <property type="match status" value="1"/>
</dbReference>
<evidence type="ECO:0000256" key="8">
    <source>
        <dbReference type="ARBA" id="ARBA00023128"/>
    </source>
</evidence>
<dbReference type="GO" id="GO:0006122">
    <property type="term" value="P:mitochondrial electron transport, ubiquinol to cytochrome c"/>
    <property type="evidence" value="ECO:0000318"/>
    <property type="project" value="GO_Central"/>
</dbReference>
<dbReference type="OMA" id="THENVAW"/>
<proteinExistence type="inferred from homology"/>
<evidence type="ECO:0000256" key="9">
    <source>
        <dbReference type="ARBA" id="ARBA00023136"/>
    </source>
</evidence>
<evidence type="ECO:0000256" key="5">
    <source>
        <dbReference type="ARBA" id="ARBA00022692"/>
    </source>
</evidence>
<evidence type="ECO:0000256" key="3">
    <source>
        <dbReference type="ARBA" id="ARBA00006970"/>
    </source>
</evidence>
<dbReference type="FunCoup" id="H9H6I9">
    <property type="interactions" value="609"/>
</dbReference>
<dbReference type="InParanoid" id="H9H6I9"/>
<dbReference type="GO" id="GO:0034551">
    <property type="term" value="P:mitochondrial respiratory chain complex III assembly"/>
    <property type="evidence" value="ECO:0000318"/>
    <property type="project" value="GO_Central"/>
</dbReference>
<keyword evidence="8" id="KW-0496">Mitochondrion</keyword>
<dbReference type="GeneTree" id="ENSGT00390000001930"/>
<evidence type="ECO:0000313" key="12">
    <source>
        <dbReference type="Ensembl" id="ENSMODP00000014980.2"/>
    </source>
</evidence>
<evidence type="ECO:0000313" key="13">
    <source>
        <dbReference type="Proteomes" id="UP000002280"/>
    </source>
</evidence>
<evidence type="ECO:0000256" key="11">
    <source>
        <dbReference type="SAM" id="Phobius"/>
    </source>
</evidence>
<protein>
    <recommendedName>
        <fullName evidence="4">Ubiquinol-cytochrome-c reductase complex assembly factor 3</fullName>
    </recommendedName>
</protein>
<keyword evidence="5 11" id="KW-0812">Transmembrane</keyword>
<dbReference type="eggNOG" id="ENOG502S9VI">
    <property type="taxonomic scope" value="Eukaryota"/>
</dbReference>
<keyword evidence="10" id="KW-0066">ATP synthesis</keyword>
<evidence type="ECO:0000256" key="6">
    <source>
        <dbReference type="ARBA" id="ARBA00022792"/>
    </source>
</evidence>
<name>H9H6I9_MONDO</name>
<reference evidence="12" key="1">
    <citation type="journal article" date="2007" name="Nature">
        <title>Genome of the marsupial Monodelphis domestica reveals innovation in non-coding sequences.</title>
        <authorList>
            <person name="Mikkelsen T.S."/>
            <person name="Wakefield M.J."/>
            <person name="Aken B."/>
            <person name="Amemiya C.T."/>
            <person name="Chang J.L."/>
            <person name="Duke S."/>
            <person name="Garber M."/>
            <person name="Gentles A.J."/>
            <person name="Goodstadt L."/>
            <person name="Heger A."/>
            <person name="Jurka J."/>
            <person name="Kamal M."/>
            <person name="Mauceli E."/>
            <person name="Searle S.M."/>
            <person name="Sharpe T."/>
            <person name="Baker M.L."/>
            <person name="Batzer M.A."/>
            <person name="Benos P.V."/>
            <person name="Belov K."/>
            <person name="Clamp M."/>
            <person name="Cook A."/>
            <person name="Cuff J."/>
            <person name="Das R."/>
            <person name="Davidow L."/>
            <person name="Deakin J.E."/>
            <person name="Fazzari M.J."/>
            <person name="Glass J.L."/>
            <person name="Grabherr M."/>
            <person name="Greally J.M."/>
            <person name="Gu W."/>
            <person name="Hore T.A."/>
            <person name="Huttley G.A."/>
            <person name="Kleber M."/>
            <person name="Jirtle R.L."/>
            <person name="Koina E."/>
            <person name="Lee J.T."/>
            <person name="Mahony S."/>
            <person name="Marra M.A."/>
            <person name="Miller R.D."/>
            <person name="Nicholls R.D."/>
            <person name="Oda M."/>
            <person name="Papenfuss A.T."/>
            <person name="Parra Z.E."/>
            <person name="Pollock D.D."/>
            <person name="Ray D.A."/>
            <person name="Schein J.E."/>
            <person name="Speed T.P."/>
            <person name="Thompson K."/>
            <person name="VandeBerg J.L."/>
            <person name="Wade C.M."/>
            <person name="Walker J.A."/>
            <person name="Waters P.D."/>
            <person name="Webber C."/>
            <person name="Weidman J.R."/>
            <person name="Xie X."/>
            <person name="Zody M.C."/>
            <person name="Baldwin J."/>
            <person name="Abdouelleil A."/>
            <person name="Abdulkadir J."/>
            <person name="Abebe A."/>
            <person name="Abera B."/>
            <person name="Abreu J."/>
            <person name="Acer S.C."/>
            <person name="Aftuck L."/>
            <person name="Alexander A."/>
            <person name="An P."/>
            <person name="Anderson E."/>
            <person name="Anderson S."/>
            <person name="Arachi H."/>
            <person name="Azer M."/>
            <person name="Bachantsang P."/>
            <person name="Barry A."/>
            <person name="Bayul T."/>
            <person name="Berlin A."/>
            <person name="Bessette D."/>
            <person name="Bloom T."/>
            <person name="Bloom T."/>
            <person name="Boguslavskiy L."/>
            <person name="Bonnet C."/>
            <person name="Boukhgalter B."/>
            <person name="Bourzgui I."/>
            <person name="Brown A."/>
            <person name="Cahill P."/>
            <person name="Channer S."/>
            <person name="Cheshatsang Y."/>
            <person name="Chuda L."/>
            <person name="Citroen M."/>
            <person name="Collymore A."/>
            <person name="Cooke P."/>
            <person name="Costello M."/>
            <person name="D'Aco K."/>
            <person name="Daza R."/>
            <person name="De Haan G."/>
            <person name="DeGray S."/>
            <person name="DeMaso C."/>
            <person name="Dhargay N."/>
            <person name="Dooley K."/>
            <person name="Dooley E."/>
            <person name="Doricent M."/>
            <person name="Dorje P."/>
            <person name="Dorjee K."/>
            <person name="Dupes A."/>
            <person name="Elong R."/>
            <person name="Falk J."/>
            <person name="Farina A."/>
            <person name="Faro S."/>
            <person name="Ferguson D."/>
            <person name="Fisher S."/>
            <person name="Foley C.D."/>
            <person name="Franke A."/>
            <person name="Friedrich D."/>
            <person name="Gadbois L."/>
            <person name="Gearin G."/>
            <person name="Gearin C.R."/>
            <person name="Giannoukos G."/>
            <person name="Goode T."/>
            <person name="Graham J."/>
            <person name="Grandbois E."/>
            <person name="Grewal S."/>
            <person name="Gyaltsen K."/>
            <person name="Hafez N."/>
            <person name="Hagos B."/>
            <person name="Hall J."/>
            <person name="Henson C."/>
            <person name="Hollinger A."/>
            <person name="Honan T."/>
            <person name="Huard M.D."/>
            <person name="Hughes L."/>
            <person name="Hurhula B."/>
            <person name="Husby M.E."/>
            <person name="Kamat A."/>
            <person name="Kanga B."/>
            <person name="Kashin S."/>
            <person name="Khazanovich D."/>
            <person name="Kisner P."/>
            <person name="Lance K."/>
            <person name="Lara M."/>
            <person name="Lee W."/>
            <person name="Lennon N."/>
            <person name="Letendre F."/>
            <person name="LeVine R."/>
            <person name="Lipovsky A."/>
            <person name="Liu X."/>
            <person name="Liu J."/>
            <person name="Liu S."/>
            <person name="Lokyitsang T."/>
            <person name="Lokyitsang Y."/>
            <person name="Lubonja R."/>
            <person name="Lui A."/>
            <person name="MacDonald P."/>
            <person name="Magnisalis V."/>
            <person name="Maru K."/>
            <person name="Matthews C."/>
            <person name="McCusker W."/>
            <person name="McDonough S."/>
            <person name="Mehta T."/>
            <person name="Meldrim J."/>
            <person name="Meneus L."/>
            <person name="Mihai O."/>
            <person name="Mihalev A."/>
            <person name="Mihova T."/>
            <person name="Mittelman R."/>
            <person name="Mlenga V."/>
            <person name="Montmayeur A."/>
            <person name="Mulrain L."/>
            <person name="Navidi A."/>
            <person name="Naylor J."/>
            <person name="Negash T."/>
            <person name="Nguyen T."/>
            <person name="Nguyen N."/>
            <person name="Nicol R."/>
            <person name="Norbu C."/>
            <person name="Norbu N."/>
            <person name="Novod N."/>
            <person name="O'Neill B."/>
            <person name="Osman S."/>
            <person name="Markiewicz E."/>
            <person name="Oyono O.L."/>
            <person name="Patti C."/>
            <person name="Phunkhang P."/>
            <person name="Pierre F."/>
            <person name="Priest M."/>
            <person name="Raghuraman S."/>
            <person name="Rege F."/>
            <person name="Reyes R."/>
            <person name="Rise C."/>
            <person name="Rogov P."/>
            <person name="Ross K."/>
            <person name="Ryan E."/>
            <person name="Settipalli S."/>
            <person name="Shea T."/>
            <person name="Sherpa N."/>
            <person name="Shi L."/>
            <person name="Shih D."/>
            <person name="Sparrow T."/>
            <person name="Spaulding J."/>
            <person name="Stalker J."/>
            <person name="Stange-Thomann N."/>
            <person name="Stavropoulos S."/>
            <person name="Stone C."/>
            <person name="Strader C."/>
            <person name="Tesfaye S."/>
            <person name="Thomson T."/>
            <person name="Thoulutsang Y."/>
            <person name="Thoulutsang D."/>
            <person name="Topham K."/>
            <person name="Topping I."/>
            <person name="Tsamla T."/>
            <person name="Vassiliev H."/>
            <person name="Vo A."/>
            <person name="Wangchuk T."/>
            <person name="Wangdi T."/>
            <person name="Weiand M."/>
            <person name="Wilkinson J."/>
            <person name="Wilson A."/>
            <person name="Yadav S."/>
            <person name="Young G."/>
            <person name="Yu Q."/>
            <person name="Zembek L."/>
            <person name="Zhong D."/>
            <person name="Zimmer A."/>
            <person name="Zwirko Z."/>
            <person name="Jaffe D.B."/>
            <person name="Alvarez P."/>
            <person name="Brockman W."/>
            <person name="Butler J."/>
            <person name="Chin C."/>
            <person name="Gnerre S."/>
            <person name="MacCallum I."/>
            <person name="Graves J.A."/>
            <person name="Ponting C.P."/>
            <person name="Breen M."/>
            <person name="Samollow P.B."/>
            <person name="Lander E.S."/>
            <person name="Lindblad-Toh K."/>
        </authorList>
    </citation>
    <scope>NUCLEOTIDE SEQUENCE [LARGE SCALE GENOMIC DNA]</scope>
</reference>
<keyword evidence="6" id="KW-0999">Mitochondrion inner membrane</keyword>
<reference evidence="12" key="2">
    <citation type="submission" date="2025-08" db="UniProtKB">
        <authorList>
            <consortium name="Ensembl"/>
        </authorList>
    </citation>
    <scope>IDENTIFICATION</scope>
</reference>
<evidence type="ECO:0000256" key="7">
    <source>
        <dbReference type="ARBA" id="ARBA00022989"/>
    </source>
</evidence>
<keyword evidence="13" id="KW-1185">Reference proteome</keyword>
<dbReference type="Proteomes" id="UP000002280">
    <property type="component" value="Unplaced"/>
</dbReference>
<feature type="transmembrane region" description="Helical" evidence="11">
    <location>
        <begin position="6"/>
        <end position="28"/>
    </location>
</feature>
<comment type="similarity">
    <text evidence="3">Belongs to the UQCC3 family.</text>
</comment>
<evidence type="ECO:0000256" key="2">
    <source>
        <dbReference type="ARBA" id="ARBA00004434"/>
    </source>
</evidence>
<sequence length="86" mass="9575">MESLRKSLQAVAVLGAGAGLGVFLFVLVTPGEQRTRDLLKEKNPQHLDEATKSKILWMDTLREAAETQENVAWRKDWNRQAGGRAA</sequence>
<keyword evidence="9 11" id="KW-0472">Membrane</keyword>
<comment type="subcellular location">
    <subcellularLocation>
        <location evidence="2">Mitochondrion inner membrane</location>
        <topology evidence="2">Single-pass membrane protein</topology>
    </subcellularLocation>
</comment>
<comment type="function">
    <text evidence="1">Required for the assembly of the ubiquinol-cytochrome c reductase complex (mitochondrial respiratory chain complex III or cytochrome b-c1 complex), mediating cytochrome b recruitment and probably stabilization within the complex. Thereby, plays an important role in ATP production by mitochondria. Cardiolipin-binding protein, it may also control the cardiolipin composition of mitochondria membranes and their morphology.</text>
</comment>
<dbReference type="GO" id="GO:0006754">
    <property type="term" value="P:ATP biosynthetic process"/>
    <property type="evidence" value="ECO:0007669"/>
    <property type="project" value="UniProtKB-KW"/>
</dbReference>
<dbReference type="STRING" id="13616.ENSMODP00000014980"/>
<dbReference type="PANTHER" id="PTHR36465:SF1">
    <property type="entry name" value="UBIQUINOL-CYTOCHROME-C REDUCTASE COMPLEX ASSEMBLY FACTOR 3"/>
    <property type="match status" value="1"/>
</dbReference>